<evidence type="ECO:0000313" key="2">
    <source>
        <dbReference type="EMBL" id="CAE8639271.1"/>
    </source>
</evidence>
<gene>
    <name evidence="2" type="ORF">PGLA1383_LOCUS54316</name>
</gene>
<dbReference type="AlphaFoldDB" id="A0A813HP84"/>
<name>A0A813HP84_POLGL</name>
<sequence length="146" mass="16481">MTIGFQLVPYSPREKMTLKASKLRASRSEVTSVRRRLEVDIVAEVTSVESRLQAVHVRHEKDVVAANERMRSELDRQRLGMEAAEAENRRLKQISAGSGAWGGVEESLSRMRLRTDQLRRELQQRGTLGTPGTLARAALSVELTRR</sequence>
<feature type="coiled-coil region" evidence="1">
    <location>
        <begin position="67"/>
        <end position="94"/>
    </location>
</feature>
<evidence type="ECO:0000256" key="1">
    <source>
        <dbReference type="SAM" id="Coils"/>
    </source>
</evidence>
<keyword evidence="3" id="KW-1185">Reference proteome</keyword>
<reference evidence="2" key="1">
    <citation type="submission" date="2021-02" db="EMBL/GenBank/DDBJ databases">
        <authorList>
            <person name="Dougan E. K."/>
            <person name="Rhodes N."/>
            <person name="Thang M."/>
            <person name="Chan C."/>
        </authorList>
    </citation>
    <scope>NUCLEOTIDE SEQUENCE</scope>
</reference>
<protein>
    <submittedName>
        <fullName evidence="2">Uncharacterized protein</fullName>
    </submittedName>
</protein>
<proteinExistence type="predicted"/>
<evidence type="ECO:0000313" key="3">
    <source>
        <dbReference type="Proteomes" id="UP000654075"/>
    </source>
</evidence>
<accession>A0A813HP84</accession>
<dbReference type="Proteomes" id="UP000654075">
    <property type="component" value="Unassembled WGS sequence"/>
</dbReference>
<keyword evidence="1" id="KW-0175">Coiled coil</keyword>
<organism evidence="2 3">
    <name type="scientific">Polarella glacialis</name>
    <name type="common">Dinoflagellate</name>
    <dbReference type="NCBI Taxonomy" id="89957"/>
    <lineage>
        <taxon>Eukaryota</taxon>
        <taxon>Sar</taxon>
        <taxon>Alveolata</taxon>
        <taxon>Dinophyceae</taxon>
        <taxon>Suessiales</taxon>
        <taxon>Suessiaceae</taxon>
        <taxon>Polarella</taxon>
    </lineage>
</organism>
<dbReference type="EMBL" id="CAJNNV010032201">
    <property type="protein sequence ID" value="CAE8639271.1"/>
    <property type="molecule type" value="Genomic_DNA"/>
</dbReference>
<comment type="caution">
    <text evidence="2">The sequence shown here is derived from an EMBL/GenBank/DDBJ whole genome shotgun (WGS) entry which is preliminary data.</text>
</comment>